<dbReference type="EnsemblFungi" id="FOXG_06546T0">
    <property type="protein sequence ID" value="FOXG_06546P0"/>
    <property type="gene ID" value="FOXG_06546"/>
</dbReference>
<keyword evidence="2" id="KW-0677">Repeat</keyword>
<dbReference type="EnsemblFungi" id="FOXG_06716T0">
    <property type="protein sequence ID" value="FOXG_06716P0"/>
    <property type="gene ID" value="FOXG_06716"/>
</dbReference>
<keyword evidence="1 3" id="KW-0853">WD repeat</keyword>
<dbReference type="InterPro" id="IPR015943">
    <property type="entry name" value="WD40/YVTN_repeat-like_dom_sf"/>
</dbReference>
<accession>A0A0D2XRE4</accession>
<dbReference type="Proteomes" id="UP000002489">
    <property type="component" value="Unassembled WGS sequence"/>
</dbReference>
<evidence type="ECO:0000256" key="3">
    <source>
        <dbReference type="PROSITE-ProRule" id="PRU00221"/>
    </source>
</evidence>
<evidence type="ECO:0000256" key="2">
    <source>
        <dbReference type="ARBA" id="ARBA00022737"/>
    </source>
</evidence>
<evidence type="ECO:0000313" key="4">
    <source>
        <dbReference type="EnsemblFungi" id="FOXG_06546P0"/>
    </source>
</evidence>
<organism evidence="4 5">
    <name type="scientific">Fusarium oxysporum (strain Fo5176)</name>
    <name type="common">Fusarium vascular wilt</name>
    <dbReference type="NCBI Taxonomy" id="660025"/>
    <lineage>
        <taxon>Eukaryota</taxon>
        <taxon>Fungi</taxon>
        <taxon>Dikarya</taxon>
        <taxon>Ascomycota</taxon>
        <taxon>Pezizomycotina</taxon>
        <taxon>Sordariomycetes</taxon>
        <taxon>Hypocreomycetidae</taxon>
        <taxon>Hypocreales</taxon>
        <taxon>Nectriaceae</taxon>
        <taxon>Fusarium</taxon>
        <taxon>Fusarium oxysporum species complex</taxon>
    </lineage>
</organism>
<reference evidence="5" key="1">
    <citation type="journal article" date="2012" name="Mol. Plant Microbe Interact.">
        <title>A highly conserved effector in Fusarium oxysporum is required for full virulence on Arabidopsis.</title>
        <authorList>
            <person name="Thatcher L.F."/>
            <person name="Gardiner D.M."/>
            <person name="Kazan K."/>
            <person name="Manners J."/>
        </authorList>
    </citation>
    <scope>NUCLEOTIDE SEQUENCE [LARGE SCALE GENOMIC DNA]</scope>
    <source>
        <strain evidence="5">Fo5176</strain>
    </source>
</reference>
<dbReference type="AlphaFoldDB" id="A0A0D2XRE4"/>
<dbReference type="PROSITE" id="PS00678">
    <property type="entry name" value="WD_REPEATS_1"/>
    <property type="match status" value="1"/>
</dbReference>
<reference evidence="4" key="2">
    <citation type="submission" date="2025-05" db="UniProtKB">
        <authorList>
            <consortium name="EnsemblFungi"/>
        </authorList>
    </citation>
    <scope>IDENTIFICATION</scope>
    <source>
        <strain evidence="4">4287 / CBS 123668 / FGSC 9935 / NRRL 34936</strain>
    </source>
</reference>
<dbReference type="EnsemblFungi" id="FOXG_07280T0">
    <property type="protein sequence ID" value="FOXG_07280P0"/>
    <property type="gene ID" value="FOXG_07280"/>
</dbReference>
<name>A0A0D2XRE4_FUSOF</name>
<feature type="repeat" description="WD" evidence="3">
    <location>
        <begin position="18"/>
        <end position="59"/>
    </location>
</feature>
<dbReference type="InterPro" id="IPR001680">
    <property type="entry name" value="WD40_rpt"/>
</dbReference>
<dbReference type="SUPFAM" id="SSF50978">
    <property type="entry name" value="WD40 repeat-like"/>
    <property type="match status" value="1"/>
</dbReference>
<sequence>MAGAKIWDAKTGQCEATLEGHSNRVTSVVFSPGGHRLASASLDKTVKIWDATTGHCEATLEGHGNWVVSVAFSPDGQRLASATHDGFIKIWDARMGGCQATLELDKNEEDEYIFHFEKTGARLRIVVPIRAGVYPRTRRVLSRKVLRTGQSHVAMPSGD</sequence>
<dbReference type="PROSITE" id="PS50294">
    <property type="entry name" value="WD_REPEATS_REGION"/>
    <property type="match status" value="2"/>
</dbReference>
<dbReference type="PANTHER" id="PTHR19848:SF8">
    <property type="entry name" value="F-BOX AND WD REPEAT DOMAIN CONTAINING 7"/>
    <property type="match status" value="1"/>
</dbReference>
<feature type="repeat" description="WD" evidence="3">
    <location>
        <begin position="60"/>
        <end position="101"/>
    </location>
</feature>
<dbReference type="Gene3D" id="2.130.10.10">
    <property type="entry name" value="YVTN repeat-like/Quinoprotein amine dehydrogenase"/>
    <property type="match status" value="1"/>
</dbReference>
<dbReference type="PANTHER" id="PTHR19848">
    <property type="entry name" value="WD40 REPEAT PROTEIN"/>
    <property type="match status" value="1"/>
</dbReference>
<evidence type="ECO:0000313" key="5">
    <source>
        <dbReference type="Proteomes" id="UP000002489"/>
    </source>
</evidence>
<dbReference type="InterPro" id="IPR036322">
    <property type="entry name" value="WD40_repeat_dom_sf"/>
</dbReference>
<dbReference type="InterPro" id="IPR019775">
    <property type="entry name" value="WD40_repeat_CS"/>
</dbReference>
<dbReference type="STRING" id="426428.A0A0D2XRE4"/>
<dbReference type="Pfam" id="PF00400">
    <property type="entry name" value="WD40"/>
    <property type="match status" value="2"/>
</dbReference>
<dbReference type="SMART" id="SM00320">
    <property type="entry name" value="WD40"/>
    <property type="match status" value="2"/>
</dbReference>
<dbReference type="PROSITE" id="PS50082">
    <property type="entry name" value="WD_REPEATS_2"/>
    <property type="match status" value="2"/>
</dbReference>
<evidence type="ECO:0000256" key="1">
    <source>
        <dbReference type="ARBA" id="ARBA00022574"/>
    </source>
</evidence>
<proteinExistence type="predicted"/>
<protein>
    <submittedName>
        <fullName evidence="4">Uncharacterized protein</fullName>
    </submittedName>
</protein>